<feature type="region of interest" description="Disordered" evidence="1">
    <location>
        <begin position="671"/>
        <end position="690"/>
    </location>
</feature>
<feature type="compositionally biased region" description="Low complexity" evidence="1">
    <location>
        <begin position="724"/>
        <end position="742"/>
    </location>
</feature>
<feature type="compositionally biased region" description="Polar residues" evidence="1">
    <location>
        <begin position="906"/>
        <end position="915"/>
    </location>
</feature>
<feature type="compositionally biased region" description="Low complexity" evidence="1">
    <location>
        <begin position="750"/>
        <end position="768"/>
    </location>
</feature>
<feature type="compositionally biased region" description="Basic and acidic residues" evidence="1">
    <location>
        <begin position="571"/>
        <end position="587"/>
    </location>
</feature>
<feature type="region of interest" description="Disordered" evidence="1">
    <location>
        <begin position="1114"/>
        <end position="1133"/>
    </location>
</feature>
<feature type="region of interest" description="Disordered" evidence="1">
    <location>
        <begin position="1275"/>
        <end position="1401"/>
    </location>
</feature>
<feature type="compositionally biased region" description="Acidic residues" evidence="1">
    <location>
        <begin position="616"/>
        <end position="628"/>
    </location>
</feature>
<feature type="region of interest" description="Disordered" evidence="1">
    <location>
        <begin position="985"/>
        <end position="1016"/>
    </location>
</feature>
<feature type="compositionally biased region" description="Basic and acidic residues" evidence="1">
    <location>
        <begin position="629"/>
        <end position="652"/>
    </location>
</feature>
<evidence type="ECO:0000256" key="1">
    <source>
        <dbReference type="SAM" id="MobiDB-lite"/>
    </source>
</evidence>
<accession>A0A818IDA6</accession>
<feature type="region of interest" description="Disordered" evidence="1">
    <location>
        <begin position="280"/>
        <end position="308"/>
    </location>
</feature>
<feature type="compositionally biased region" description="Basic and acidic residues" evidence="1">
    <location>
        <begin position="1346"/>
        <end position="1365"/>
    </location>
</feature>
<feature type="compositionally biased region" description="Polar residues" evidence="1">
    <location>
        <begin position="1291"/>
        <end position="1300"/>
    </location>
</feature>
<feature type="compositionally biased region" description="Basic and acidic residues" evidence="1">
    <location>
        <begin position="1391"/>
        <end position="1401"/>
    </location>
</feature>
<feature type="compositionally biased region" description="Acidic residues" evidence="1">
    <location>
        <begin position="297"/>
        <end position="308"/>
    </location>
</feature>
<reference evidence="2" key="1">
    <citation type="submission" date="2021-02" db="EMBL/GenBank/DDBJ databases">
        <authorList>
            <person name="Nowell W R."/>
        </authorList>
    </citation>
    <scope>NUCLEOTIDE SEQUENCE</scope>
</reference>
<sequence length="1451" mass="163484">MQFLLERPTYSLYNNQERIKLFQKNRLEDNIDSSSSSETLQSVLERTFFTKEISNAINKSFINNSENLISSIDKNQFNQYCSSLAKRIESYSLSNHSTMAIAALTSFSEEQTNSLDYDNTYLYAEEISRLDDISSFTTVTSNLTKTLNTIEQDASVCSDTAIIHSDADDISESISFNIQQYQNNNENPPVSKVNTKIINEAIMPININLTPSDLNFTGLVYATKCTIIKSQEKDDEQTLSAYDNVAYYSEQNNKIRSHVDITSLISSMTSSMQDNHCPMTFTGEQLNKQETKRTNEQEGDEEDDYDDDDDYFIVDQQKAIDQLAMMNNESETEVEEEYDHEDEHFESTRLFDTGQHDGMLSDESQYSDDLRYSSDAIRNSSVNDDLNNTSSTLRQEAISITKVRCKQRENWIRSSPAYDQVDGTITPSAFINANVNITTRVQTGTTMLLHKNSVDCNKSENKNGESVSYEFLQLNNDPHSTKADKSILSPLLKTTNTYDKDAPSTSQKTNSFYLIHHQSSLIPIQDLLNKNLNKNIEIIQMDEQECILEIVDGVLTLVPKDKSTSSTANSYEEKSEEQRKTSSDYEKNNNYNSPKKEERSSSITSSISTPSLSENEHDDEQQQEQEQEQEQKQEQEHEHEHESEHEQEHDEITSSSRLSWNKEESQGPFILLRDVRSKSPPLPSQSEQSADLLDLFSTPVVPLSNSNTNHNDKNTKNLLDDSLSSVSSYENNNNNNSSSSDSIEGKKIRSTSPIQHQSIHSSSASSTSSKDEIPPVSSPTKNSALNEIIQTIKKLPTNDEAEVDNQLLTTEVDNQLPKADVDYQLPKTEPPPAAKPINKARINEFASLLSSAVHLTQPPITKKQEPSKTTAIVNQPLASPSRSEDQSFSSIPSANSDREERESFHTVKSNNNSEQEQIKKHIDARYNEKIDDRASIQINTSNIKALFEQKISDTNKTLTQSSEHLLHVAEARQQQQQHKKVPISYGSLKRNIPVSPQQTTPTANRRPSYQDSPSMNKYSEHVVGTKDVVIEDKQPEHVHQTQPYGSNMRRSNTDQIIRPGADSLSSSPVIIPNGYYSETLIAREIRETKEKEEELKRQRKKCGLAEDLSSLLTVSNNDLNKPDSSTSAKQPAKNSSFLSNLDFFTSKAHNSPNELTSPRRSTIALHNIVYDSHGTSPNDERKPMSNVVSQELNRFNNNGVPLIRTSSTNNLIHRSASNQNILSAQTTNNIIQREIEAIRAKEVELRESGRIQHTSDDHSDPRKYQEFVSVLPKSQSTNVLSTQKVRRDSGRTNGPLTPVSNGPLKAKPIATSSSVSSIRGKFPSPNPTAPIISASNKSTDYSKLSSSDRLELEKRECREREQELRKQRHSISGASSSVNPAVNSDSGNVLQDERGEDKEHYFDKIERLKKNENEKAQAPLVRPGKKLDMSQRWEQMMANKNFQNTTGDNDD</sequence>
<feature type="compositionally biased region" description="Low complexity" evidence="1">
    <location>
        <begin position="601"/>
        <end position="613"/>
    </location>
</feature>
<comment type="caution">
    <text evidence="2">The sequence shown here is derived from an EMBL/GenBank/DDBJ whole genome shotgun (WGS) entry which is preliminary data.</text>
</comment>
<organism evidence="2 3">
    <name type="scientific">Rotaria socialis</name>
    <dbReference type="NCBI Taxonomy" id="392032"/>
    <lineage>
        <taxon>Eukaryota</taxon>
        <taxon>Metazoa</taxon>
        <taxon>Spiralia</taxon>
        <taxon>Gnathifera</taxon>
        <taxon>Rotifera</taxon>
        <taxon>Eurotatoria</taxon>
        <taxon>Bdelloidea</taxon>
        <taxon>Philodinida</taxon>
        <taxon>Philodinidae</taxon>
        <taxon>Rotaria</taxon>
    </lineage>
</organism>
<feature type="region of interest" description="Disordered" evidence="1">
    <location>
        <begin position="724"/>
        <end position="784"/>
    </location>
</feature>
<evidence type="ECO:0000313" key="2">
    <source>
        <dbReference type="EMBL" id="CAF3519042.1"/>
    </source>
</evidence>
<gene>
    <name evidence="2" type="ORF">GRG538_LOCUS18639</name>
</gene>
<name>A0A818IDA6_9BILA</name>
<evidence type="ECO:0000313" key="3">
    <source>
        <dbReference type="Proteomes" id="UP000663872"/>
    </source>
</evidence>
<dbReference type="Proteomes" id="UP000663872">
    <property type="component" value="Unassembled WGS sequence"/>
</dbReference>
<protein>
    <submittedName>
        <fullName evidence="2">Uncharacterized protein</fullName>
    </submittedName>
</protein>
<feature type="compositionally biased region" description="Polar residues" evidence="1">
    <location>
        <begin position="994"/>
        <end position="1016"/>
    </location>
</feature>
<dbReference type="EMBL" id="CAJNYT010003018">
    <property type="protein sequence ID" value="CAF3519042.1"/>
    <property type="molecule type" value="Genomic_DNA"/>
</dbReference>
<feature type="region of interest" description="Disordered" evidence="1">
    <location>
        <begin position="561"/>
        <end position="661"/>
    </location>
</feature>
<feature type="compositionally biased region" description="Polar residues" evidence="1">
    <location>
        <begin position="877"/>
        <end position="895"/>
    </location>
</feature>
<feature type="compositionally biased region" description="Polar residues" evidence="1">
    <location>
        <begin position="1370"/>
        <end position="1389"/>
    </location>
</feature>
<feature type="region of interest" description="Disordered" evidence="1">
    <location>
        <begin position="877"/>
        <end position="918"/>
    </location>
</feature>
<feature type="compositionally biased region" description="Polar residues" evidence="1">
    <location>
        <begin position="1333"/>
        <end position="1345"/>
    </location>
</feature>
<feature type="region of interest" description="Disordered" evidence="1">
    <location>
        <begin position="809"/>
        <end position="836"/>
    </location>
</feature>
<feature type="compositionally biased region" description="Basic and acidic residues" evidence="1">
    <location>
        <begin position="896"/>
        <end position="905"/>
    </location>
</feature>
<feature type="compositionally biased region" description="Basic and acidic residues" evidence="1">
    <location>
        <begin position="287"/>
        <end position="296"/>
    </location>
</feature>
<proteinExistence type="predicted"/>